<organism evidence="1 2">
    <name type="scientific">Stenotrophomonas maltophilia</name>
    <name type="common">Pseudomonas maltophilia</name>
    <name type="synonym">Xanthomonas maltophilia</name>
    <dbReference type="NCBI Taxonomy" id="40324"/>
    <lineage>
        <taxon>Bacteria</taxon>
        <taxon>Pseudomonadati</taxon>
        <taxon>Pseudomonadota</taxon>
        <taxon>Gammaproteobacteria</taxon>
        <taxon>Lysobacterales</taxon>
        <taxon>Lysobacteraceae</taxon>
        <taxon>Stenotrophomonas</taxon>
        <taxon>Stenotrophomonas maltophilia group</taxon>
    </lineage>
</organism>
<sequence>MDFTNYSTRSRFAKEINAGYSARLNGLRLSDNPHLVWHDQPEGGLAKQIGHFTENAEAWQHGWRLADQGEKGPR</sequence>
<reference evidence="1" key="2">
    <citation type="journal article" date="2020" name="Front. Microbiol.">
        <title>Genetic Variants of the DSF Quorum Sensing System in Stenotrophomonas maltophilia Influence Virulence and Resistance Phenotypes Among Genotypically Diverse Clinical Isolates.</title>
        <authorList>
            <person name="Yero D."/>
            <person name="Huedo P."/>
            <person name="Conchillo-Sole O."/>
            <person name="Martinez-Servat S."/>
            <person name="Mamat U."/>
            <person name="Coves X."/>
            <person name="Llanas F."/>
            <person name="Roca I."/>
            <person name="Vila J."/>
            <person name="Schaible U.E."/>
            <person name="Daura X."/>
            <person name="Gibert I."/>
        </authorList>
    </citation>
    <scope>NUCLEOTIDE SEQUENCE</scope>
    <source>
        <strain evidence="1">OG156</strain>
    </source>
</reference>
<protein>
    <submittedName>
        <fullName evidence="1">Uncharacterized protein</fullName>
    </submittedName>
</protein>
<dbReference type="Proteomes" id="UP000822271">
    <property type="component" value="Unassembled WGS sequence"/>
</dbReference>
<comment type="caution">
    <text evidence="1">The sequence shown here is derived from an EMBL/GenBank/DDBJ whole genome shotgun (WGS) entry which is preliminary data.</text>
</comment>
<proteinExistence type="predicted"/>
<evidence type="ECO:0000313" key="2">
    <source>
        <dbReference type="Proteomes" id="UP000822271"/>
    </source>
</evidence>
<accession>A0AAW3S0Z6</accession>
<reference evidence="1" key="1">
    <citation type="submission" date="2018-09" db="EMBL/GenBank/DDBJ databases">
        <authorList>
            <person name="Groschel M."/>
            <person name="Kohl T."/>
            <person name="Conchillo-Sole O."/>
            <person name="Mamat U."/>
            <person name="Yero D."/>
            <person name="Niemann S."/>
            <person name="Daura X."/>
            <person name="Gibert I."/>
        </authorList>
    </citation>
    <scope>NUCLEOTIDE SEQUENCE</scope>
    <source>
        <strain evidence="1">OG156</strain>
    </source>
</reference>
<evidence type="ECO:0000313" key="1">
    <source>
        <dbReference type="EMBL" id="MBA0310413.1"/>
    </source>
</evidence>
<dbReference type="RefSeq" id="WP_180848896.1">
    <property type="nucleotide sequence ID" value="NZ_RAUE01000010.1"/>
</dbReference>
<name>A0AAW3S0Z6_STEMA</name>
<dbReference type="EMBL" id="RAUE01000010">
    <property type="protein sequence ID" value="MBA0310413.1"/>
    <property type="molecule type" value="Genomic_DNA"/>
</dbReference>
<gene>
    <name evidence="1" type="ORF">D7Y33_05185</name>
</gene>
<dbReference type="AlphaFoldDB" id="A0AAW3S0Z6"/>